<keyword evidence="4" id="KW-1185">Reference proteome</keyword>
<evidence type="ECO:0000256" key="1">
    <source>
        <dbReference type="SAM" id="SignalP"/>
    </source>
</evidence>
<keyword evidence="1" id="KW-0732">Signal</keyword>
<dbReference type="Pfam" id="PF21460">
    <property type="entry name" value="IL3Rb_N"/>
    <property type="match status" value="1"/>
</dbReference>
<dbReference type="Proteomes" id="UP000694403">
    <property type="component" value="Unplaced"/>
</dbReference>
<evidence type="ECO:0000313" key="4">
    <source>
        <dbReference type="Proteomes" id="UP000694403"/>
    </source>
</evidence>
<sequence length="70" mass="8132">PERHRVSTSGWCLFLSPLPLCPPPGYATVRKGSLRCYNDYTSQMTCTWQECTAARRFLQVTLHHEDNIYK</sequence>
<dbReference type="Gene3D" id="2.60.40.10">
    <property type="entry name" value="Immunoglobulins"/>
    <property type="match status" value="1"/>
</dbReference>
<feature type="chain" id="PRO_5034754254" description="Cytokine receptor common subunit beta N-terminal domain-containing protein" evidence="1">
    <location>
        <begin position="28"/>
        <end position="70"/>
    </location>
</feature>
<feature type="signal peptide" evidence="1">
    <location>
        <begin position="1"/>
        <end position="27"/>
    </location>
</feature>
<dbReference type="SUPFAM" id="SSF49265">
    <property type="entry name" value="Fibronectin type III"/>
    <property type="match status" value="1"/>
</dbReference>
<feature type="domain" description="Cytokine receptor common subunit beta N-terminal" evidence="2">
    <location>
        <begin position="33"/>
        <end position="68"/>
    </location>
</feature>
<dbReference type="AlphaFoldDB" id="A0A8C3SPR6"/>
<accession>A0A8C3SPR6</accession>
<dbReference type="InterPro" id="IPR036116">
    <property type="entry name" value="FN3_sf"/>
</dbReference>
<dbReference type="InterPro" id="IPR013783">
    <property type="entry name" value="Ig-like_fold"/>
</dbReference>
<name>A0A8C3SPR6_CHESE</name>
<dbReference type="InterPro" id="IPR048668">
    <property type="entry name" value="IL3RB_N"/>
</dbReference>
<evidence type="ECO:0000259" key="2">
    <source>
        <dbReference type="Pfam" id="PF21460"/>
    </source>
</evidence>
<protein>
    <recommendedName>
        <fullName evidence="2">Cytokine receptor common subunit beta N-terminal domain-containing protein</fullName>
    </recommendedName>
</protein>
<organism evidence="3 4">
    <name type="scientific">Chelydra serpentina</name>
    <name type="common">Snapping turtle</name>
    <name type="synonym">Testudo serpentina</name>
    <dbReference type="NCBI Taxonomy" id="8475"/>
    <lineage>
        <taxon>Eukaryota</taxon>
        <taxon>Metazoa</taxon>
        <taxon>Chordata</taxon>
        <taxon>Craniata</taxon>
        <taxon>Vertebrata</taxon>
        <taxon>Euteleostomi</taxon>
        <taxon>Archelosauria</taxon>
        <taxon>Testudinata</taxon>
        <taxon>Testudines</taxon>
        <taxon>Cryptodira</taxon>
        <taxon>Durocryptodira</taxon>
        <taxon>Americhelydia</taxon>
        <taxon>Chelydroidea</taxon>
        <taxon>Chelydridae</taxon>
        <taxon>Chelydra</taxon>
    </lineage>
</organism>
<evidence type="ECO:0000313" key="3">
    <source>
        <dbReference type="Ensembl" id="ENSCSRP00000018281.1"/>
    </source>
</evidence>
<reference evidence="3" key="2">
    <citation type="submission" date="2025-09" db="UniProtKB">
        <authorList>
            <consortium name="Ensembl"/>
        </authorList>
    </citation>
    <scope>IDENTIFICATION</scope>
</reference>
<proteinExistence type="predicted"/>
<dbReference type="Ensembl" id="ENSCSRT00000019127.1">
    <property type="protein sequence ID" value="ENSCSRP00000018281.1"/>
    <property type="gene ID" value="ENSCSRG00000014017.1"/>
</dbReference>
<reference evidence="3" key="1">
    <citation type="submission" date="2025-08" db="UniProtKB">
        <authorList>
            <consortium name="Ensembl"/>
        </authorList>
    </citation>
    <scope>IDENTIFICATION</scope>
</reference>